<dbReference type="PROSITE" id="PS50878">
    <property type="entry name" value="RT_POL"/>
    <property type="match status" value="1"/>
</dbReference>
<reference evidence="2 3" key="1">
    <citation type="submission" date="2020-01" db="EMBL/GenBank/DDBJ databases">
        <title>Spongiivirga citrea KCTC 32990T.</title>
        <authorList>
            <person name="Wang G."/>
        </authorList>
    </citation>
    <scope>NUCLEOTIDE SEQUENCE [LARGE SCALE GENOMIC DNA]</scope>
    <source>
        <strain evidence="2 3">KCTC 32990</strain>
    </source>
</reference>
<dbReference type="Proteomes" id="UP000474296">
    <property type="component" value="Unassembled WGS sequence"/>
</dbReference>
<dbReference type="GO" id="GO:0003964">
    <property type="term" value="F:RNA-directed DNA polymerase activity"/>
    <property type="evidence" value="ECO:0007669"/>
    <property type="project" value="UniProtKB-KW"/>
</dbReference>
<keyword evidence="2" id="KW-0695">RNA-directed DNA polymerase</keyword>
<keyword evidence="2" id="KW-0808">Transferase</keyword>
<dbReference type="CDD" id="cd01646">
    <property type="entry name" value="RT_Bac_retron_I"/>
    <property type="match status" value="1"/>
</dbReference>
<comment type="caution">
    <text evidence="2">The sequence shown here is derived from an EMBL/GenBank/DDBJ whole genome shotgun (WGS) entry which is preliminary data.</text>
</comment>
<sequence length="752" mass="89867">MKKIRQGIGYKKERVVLSDVLPYEVPPFFSNRHFYDFLTRNNIELIDKPNGAEIRFKNNRSKTLERIIKIVFGINFTKQVQYNDGNNYRYITLRPEDLQKIPFKFRISHKNKDYRELTVVHPINQLLLVSFYESYKNTMLYYCDKSKYSLRKPSKIASLKYFKDSTFKKHRVKNPEIEIIETNDMEYKALKTFFSYQKYSNIYKFYESNSFHKAEKGFDKLLKFDISRCFDSIYTHSLSWALTNKNIVKENLGTNKNTFGGVFDKLMQLMNYNETNGIVIGPEFSRIFAELILQQVDESVEKELKYKYKVEYDIYRYVDDYFVFFSKDKVKDEILTLYKLKLKEYNLFFNDSKTEEYSKPIITRITIAKENIRELIENTIIFKFLENDDLPPTGIKYYESRDVITNYKKILAATKTSYKDLQNYFLATIFNKTKQLIGKFQSEERILINHLLEESELKEELLIPELSDDKKNKISEDLFTLKKDIDLEKKKIVKYQKQLVKKFLEIINLTFFVYSVLPRVSYSIKVCHILFRIIDFVKNQEKTRNSLCQKPRYEFILKNIDIGFSFDDKHTIFKTIYDGINIVLNKNRATVHSEIETLYLLPILNELGKNYELSEKTIKIHFKEEIEQNMSYFLIISLLHHIQRKDKYDGLRNILKEKIRKKFTKFESRKTEDTLLLIDILTCPYVGSNDQEVKEFRKEVLELIKFFEPSISNTEKESIIDDISIFQNNWFAKWEGSDLGKELNTKRGHNVY</sequence>
<protein>
    <submittedName>
        <fullName evidence="2">Reverse transcriptase</fullName>
    </submittedName>
</protein>
<dbReference type="RefSeq" id="WP_164029869.1">
    <property type="nucleotide sequence ID" value="NZ_JAABOQ010000002.1"/>
</dbReference>
<dbReference type="NCBIfam" id="NF041748">
    <property type="entry name" value="Drt3b"/>
    <property type="match status" value="1"/>
</dbReference>
<feature type="domain" description="Reverse transcriptase" evidence="1">
    <location>
        <begin position="124"/>
        <end position="367"/>
    </location>
</feature>
<name>A0A6M0CKS8_9FLAO</name>
<keyword evidence="3" id="KW-1185">Reference proteome</keyword>
<dbReference type="InterPro" id="IPR000477">
    <property type="entry name" value="RT_dom"/>
</dbReference>
<evidence type="ECO:0000313" key="2">
    <source>
        <dbReference type="EMBL" id="NER16584.1"/>
    </source>
</evidence>
<keyword evidence="2" id="KW-0548">Nucleotidyltransferase</keyword>
<gene>
    <name evidence="2" type="ORF">GWK10_05145</name>
</gene>
<proteinExistence type="predicted"/>
<evidence type="ECO:0000313" key="3">
    <source>
        <dbReference type="Proteomes" id="UP000474296"/>
    </source>
</evidence>
<dbReference type="Pfam" id="PF00078">
    <property type="entry name" value="RVT_1"/>
    <property type="match status" value="1"/>
</dbReference>
<evidence type="ECO:0000259" key="1">
    <source>
        <dbReference type="PROSITE" id="PS50878"/>
    </source>
</evidence>
<accession>A0A6M0CKS8</accession>
<organism evidence="2 3">
    <name type="scientific">Spongiivirga citrea</name>
    <dbReference type="NCBI Taxonomy" id="1481457"/>
    <lineage>
        <taxon>Bacteria</taxon>
        <taxon>Pseudomonadati</taxon>
        <taxon>Bacteroidota</taxon>
        <taxon>Flavobacteriia</taxon>
        <taxon>Flavobacteriales</taxon>
        <taxon>Flavobacteriaceae</taxon>
        <taxon>Spongiivirga</taxon>
    </lineage>
</organism>
<dbReference type="EMBL" id="JAABOQ010000002">
    <property type="protein sequence ID" value="NER16584.1"/>
    <property type="molecule type" value="Genomic_DNA"/>
</dbReference>
<dbReference type="AlphaFoldDB" id="A0A6M0CKS8"/>